<gene>
    <name evidence="2" type="ORF">FOL47_011365</name>
</gene>
<proteinExistence type="predicted"/>
<comment type="caution">
    <text evidence="2">The sequence shown here is derived from an EMBL/GenBank/DDBJ whole genome shotgun (WGS) entry which is preliminary data.</text>
</comment>
<protein>
    <submittedName>
        <fullName evidence="2">Uncharacterized protein</fullName>
    </submittedName>
</protein>
<feature type="region of interest" description="Disordered" evidence="1">
    <location>
        <begin position="305"/>
        <end position="325"/>
    </location>
</feature>
<evidence type="ECO:0000313" key="2">
    <source>
        <dbReference type="EMBL" id="KAF4672787.1"/>
    </source>
</evidence>
<dbReference type="EMBL" id="JAAPAO010000099">
    <property type="protein sequence ID" value="KAF4672787.1"/>
    <property type="molecule type" value="Genomic_DNA"/>
</dbReference>
<sequence length="325" mass="36625">MRTSSTVVAYMTLDKALTELARCICDDSDGSLLGRIRAANAELIKTQCVIEELSKLRWAVQQEEKKREKEAAKIQLSQPIEIITPKERKPLAPEILDPVEAMLKKAREALMAERMERKIDRPSYKRPTPRSSKDNETGGTDKSTKTGNRTDNKMMGKLEKSSSSTNSVDSGRCKVDGSQNPGDGRNEEAIIKASMASFVDDNRSRISRFRRDVSTARRRAFGEVAVSEVMLGLFEHSVPEWEEDRFRAELLRMALPVLQQLKSEIDMQSGSEVSPSTLEEWSKILSCMWYVRYRKRLSVWLPSEDSGEANCMDDDDSELASFSGG</sequence>
<dbReference type="Proteomes" id="UP000591131">
    <property type="component" value="Unassembled WGS sequence"/>
</dbReference>
<feature type="compositionally biased region" description="Basic and acidic residues" evidence="1">
    <location>
        <begin position="114"/>
        <end position="123"/>
    </location>
</feature>
<feature type="region of interest" description="Disordered" evidence="1">
    <location>
        <begin position="114"/>
        <end position="185"/>
    </location>
</feature>
<feature type="compositionally biased region" description="Basic and acidic residues" evidence="1">
    <location>
        <begin position="142"/>
        <end position="160"/>
    </location>
</feature>
<evidence type="ECO:0000313" key="3">
    <source>
        <dbReference type="Proteomes" id="UP000591131"/>
    </source>
</evidence>
<dbReference type="AlphaFoldDB" id="A0A7J6MN64"/>
<keyword evidence="3" id="KW-1185">Reference proteome</keyword>
<reference evidence="2 3" key="1">
    <citation type="submission" date="2020-04" db="EMBL/GenBank/DDBJ databases">
        <title>Perkinsus chesapeaki whole genome sequence.</title>
        <authorList>
            <person name="Bogema D.R."/>
        </authorList>
    </citation>
    <scope>NUCLEOTIDE SEQUENCE [LARGE SCALE GENOMIC DNA]</scope>
    <source>
        <strain evidence="2">ATCC PRA-425</strain>
    </source>
</reference>
<organism evidence="2 3">
    <name type="scientific">Perkinsus chesapeaki</name>
    <name type="common">Clam parasite</name>
    <name type="synonym">Perkinsus andrewsi</name>
    <dbReference type="NCBI Taxonomy" id="330153"/>
    <lineage>
        <taxon>Eukaryota</taxon>
        <taxon>Sar</taxon>
        <taxon>Alveolata</taxon>
        <taxon>Perkinsozoa</taxon>
        <taxon>Perkinsea</taxon>
        <taxon>Perkinsida</taxon>
        <taxon>Perkinsidae</taxon>
        <taxon>Perkinsus</taxon>
    </lineage>
</organism>
<name>A0A7J6MN64_PERCH</name>
<dbReference type="OrthoDB" id="10267618at2759"/>
<evidence type="ECO:0000256" key="1">
    <source>
        <dbReference type="SAM" id="MobiDB-lite"/>
    </source>
</evidence>
<accession>A0A7J6MN64</accession>
<feature type="compositionally biased region" description="Acidic residues" evidence="1">
    <location>
        <begin position="305"/>
        <end position="318"/>
    </location>
</feature>